<sequence>MTAASGSFDFTPLLAKGLPPAAAKWNGFPKYNFVGGNNDADQVPVDRLLAASTAVLTREGATLATYGLNSGPLGYRPLREFLVGKLKHDAGITCTADEILITSGSLQGLDLVNSLLTSPGDTVLIEQECYQGSITRLVRRGVNIVGIPLDGDGMRIDAVASALADLKAKGIRPKYIYTIPTVQNPTGTIMSEQRRAELLKLSEEYGVPIFEDDCYADLIWSGQRPPALYAMSKAGGVIHIGSFSKSVAPALRVGYIVAPWDVLSRILPIKTDAGSGALEQMVLAEFCTAHFNEHVPKLARGLRLKLETMMEALAEQFGTAAEFDDPPGGIFLWVKLPDNVDTLKLYQAALASGIAINPGTEWSVNAAYSKSRLRLCFASPSVQEIRDGVAALAEVCRKEFGVPSRSANVERAKG</sequence>
<dbReference type="PANTHER" id="PTHR42790">
    <property type="entry name" value="AMINOTRANSFERASE"/>
    <property type="match status" value="1"/>
</dbReference>
<protein>
    <submittedName>
        <fullName evidence="8">2-aminoadipate transaminase</fullName>
        <ecNumber evidence="8">2.6.1.-</ecNumber>
    </submittedName>
</protein>
<evidence type="ECO:0000256" key="4">
    <source>
        <dbReference type="ARBA" id="ARBA00022576"/>
    </source>
</evidence>
<comment type="caution">
    <text evidence="8">The sequence shown here is derived from an EMBL/GenBank/DDBJ whole genome shotgun (WGS) entry which is preliminary data.</text>
</comment>
<dbReference type="InterPro" id="IPR015424">
    <property type="entry name" value="PyrdxlP-dep_Trfase"/>
</dbReference>
<dbReference type="EMBL" id="JACHIJ010000003">
    <property type="protein sequence ID" value="MBB5052761.1"/>
    <property type="molecule type" value="Genomic_DNA"/>
</dbReference>
<evidence type="ECO:0000256" key="5">
    <source>
        <dbReference type="ARBA" id="ARBA00022679"/>
    </source>
</evidence>
<evidence type="ECO:0000256" key="6">
    <source>
        <dbReference type="ARBA" id="ARBA00022898"/>
    </source>
</evidence>
<evidence type="ECO:0000256" key="1">
    <source>
        <dbReference type="ARBA" id="ARBA00001933"/>
    </source>
</evidence>
<evidence type="ECO:0000313" key="9">
    <source>
        <dbReference type="Proteomes" id="UP000521227"/>
    </source>
</evidence>
<evidence type="ECO:0000259" key="7">
    <source>
        <dbReference type="Pfam" id="PF00155"/>
    </source>
</evidence>
<dbReference type="InterPro" id="IPR015422">
    <property type="entry name" value="PyrdxlP-dep_Trfase_small"/>
</dbReference>
<comment type="subunit">
    <text evidence="3">Homodimer.</text>
</comment>
<dbReference type="InterPro" id="IPR004839">
    <property type="entry name" value="Aminotransferase_I/II_large"/>
</dbReference>
<dbReference type="FunFam" id="3.40.640.10:FF:000053">
    <property type="entry name" value="Aminotransferase, class I"/>
    <property type="match status" value="1"/>
</dbReference>
<evidence type="ECO:0000256" key="3">
    <source>
        <dbReference type="ARBA" id="ARBA00011738"/>
    </source>
</evidence>
<dbReference type="EC" id="2.6.1.-" evidence="8"/>
<dbReference type="GO" id="GO:1901605">
    <property type="term" value="P:alpha-amino acid metabolic process"/>
    <property type="evidence" value="ECO:0007669"/>
    <property type="project" value="TreeGrafter"/>
</dbReference>
<evidence type="ECO:0000313" key="8">
    <source>
        <dbReference type="EMBL" id="MBB5052761.1"/>
    </source>
</evidence>
<evidence type="ECO:0000256" key="2">
    <source>
        <dbReference type="ARBA" id="ARBA00007441"/>
    </source>
</evidence>
<dbReference type="InterPro" id="IPR050859">
    <property type="entry name" value="Class-I_PLP-dep_aminotransf"/>
</dbReference>
<keyword evidence="6" id="KW-0663">Pyridoxal phosphate</keyword>
<dbReference type="Gene3D" id="3.40.640.10">
    <property type="entry name" value="Type I PLP-dependent aspartate aminotransferase-like (Major domain)"/>
    <property type="match status" value="1"/>
</dbReference>
<accession>A0A840N4M6</accession>
<dbReference type="GO" id="GO:0008483">
    <property type="term" value="F:transaminase activity"/>
    <property type="evidence" value="ECO:0007669"/>
    <property type="project" value="UniProtKB-KW"/>
</dbReference>
<organism evidence="8 9">
    <name type="scientific">Afipia massiliensis</name>
    <dbReference type="NCBI Taxonomy" id="211460"/>
    <lineage>
        <taxon>Bacteria</taxon>
        <taxon>Pseudomonadati</taxon>
        <taxon>Pseudomonadota</taxon>
        <taxon>Alphaproteobacteria</taxon>
        <taxon>Hyphomicrobiales</taxon>
        <taxon>Nitrobacteraceae</taxon>
        <taxon>Afipia</taxon>
    </lineage>
</organism>
<dbReference type="CDD" id="cd00609">
    <property type="entry name" value="AAT_like"/>
    <property type="match status" value="1"/>
</dbReference>
<dbReference type="Proteomes" id="UP000521227">
    <property type="component" value="Unassembled WGS sequence"/>
</dbReference>
<dbReference type="SUPFAM" id="SSF53383">
    <property type="entry name" value="PLP-dependent transferases"/>
    <property type="match status" value="1"/>
</dbReference>
<keyword evidence="4 8" id="KW-0032">Aminotransferase</keyword>
<feature type="domain" description="Aminotransferase class I/classII large" evidence="7">
    <location>
        <begin position="75"/>
        <end position="392"/>
    </location>
</feature>
<dbReference type="AlphaFoldDB" id="A0A840N4M6"/>
<name>A0A840N4M6_9BRAD</name>
<reference evidence="8 9" key="1">
    <citation type="submission" date="2020-08" db="EMBL/GenBank/DDBJ databases">
        <title>Genomic Encyclopedia of Type Strains, Phase IV (KMG-IV): sequencing the most valuable type-strain genomes for metagenomic binning, comparative biology and taxonomic classification.</title>
        <authorList>
            <person name="Goeker M."/>
        </authorList>
    </citation>
    <scope>NUCLEOTIDE SEQUENCE [LARGE SCALE GENOMIC DNA]</scope>
    <source>
        <strain evidence="8 9">DSM 17498</strain>
    </source>
</reference>
<dbReference type="InterPro" id="IPR015421">
    <property type="entry name" value="PyrdxlP-dep_Trfase_major"/>
</dbReference>
<proteinExistence type="inferred from homology"/>
<dbReference type="Pfam" id="PF00155">
    <property type="entry name" value="Aminotran_1_2"/>
    <property type="match status" value="1"/>
</dbReference>
<comment type="similarity">
    <text evidence="2">Belongs to the class-I pyridoxal-phosphate-dependent aminotransferase family.</text>
</comment>
<gene>
    <name evidence="8" type="ORF">HNQ36_002735</name>
</gene>
<dbReference type="Gene3D" id="3.90.1150.10">
    <property type="entry name" value="Aspartate Aminotransferase, domain 1"/>
    <property type="match status" value="1"/>
</dbReference>
<dbReference type="RefSeq" id="WP_184085819.1">
    <property type="nucleotide sequence ID" value="NZ_JACHIJ010000003.1"/>
</dbReference>
<keyword evidence="5 8" id="KW-0808">Transferase</keyword>
<comment type="cofactor">
    <cofactor evidence="1">
        <name>pyridoxal 5'-phosphate</name>
        <dbReference type="ChEBI" id="CHEBI:597326"/>
    </cofactor>
</comment>
<dbReference type="GO" id="GO:0030170">
    <property type="term" value="F:pyridoxal phosphate binding"/>
    <property type="evidence" value="ECO:0007669"/>
    <property type="project" value="InterPro"/>
</dbReference>
<dbReference type="PANTHER" id="PTHR42790:SF19">
    <property type="entry name" value="KYNURENINE_ALPHA-AMINOADIPATE AMINOTRANSFERASE, MITOCHONDRIAL"/>
    <property type="match status" value="1"/>
</dbReference>